<dbReference type="Proteomes" id="UP001486207">
    <property type="component" value="Unassembled WGS sequence"/>
</dbReference>
<dbReference type="RefSeq" id="WP_229912527.1">
    <property type="nucleotide sequence ID" value="NZ_BNBM01000029.1"/>
</dbReference>
<gene>
    <name evidence="2" type="ORF">ABT384_42400</name>
</gene>
<dbReference type="InterPro" id="IPR013494">
    <property type="entry name" value="CHP02678"/>
</dbReference>
<dbReference type="EMBL" id="JBEPFB010000031">
    <property type="protein sequence ID" value="MER7379257.1"/>
    <property type="molecule type" value="Genomic_DNA"/>
</dbReference>
<evidence type="ECO:0000256" key="1">
    <source>
        <dbReference type="SAM" id="MobiDB-lite"/>
    </source>
</evidence>
<name>A0ABV1Y5X0_9ACTN</name>
<accession>A0ABV1Y5X0</accession>
<protein>
    <submittedName>
        <fullName evidence="2">TIGR02678 family protein</fullName>
    </submittedName>
</protein>
<feature type="region of interest" description="Disordered" evidence="1">
    <location>
        <begin position="200"/>
        <end position="220"/>
    </location>
</feature>
<organism evidence="2 3">
    <name type="scientific">Streptomyces lanatus</name>
    <dbReference type="NCBI Taxonomy" id="66900"/>
    <lineage>
        <taxon>Bacteria</taxon>
        <taxon>Bacillati</taxon>
        <taxon>Actinomycetota</taxon>
        <taxon>Actinomycetes</taxon>
        <taxon>Kitasatosporales</taxon>
        <taxon>Streptomycetaceae</taxon>
        <taxon>Streptomyces</taxon>
    </lineage>
</organism>
<comment type="caution">
    <text evidence="2">The sequence shown here is derived from an EMBL/GenBank/DDBJ whole genome shotgun (WGS) entry which is preliminary data.</text>
</comment>
<dbReference type="Pfam" id="PF09661">
    <property type="entry name" value="DUF2398"/>
    <property type="match status" value="1"/>
</dbReference>
<evidence type="ECO:0000313" key="2">
    <source>
        <dbReference type="EMBL" id="MER7379257.1"/>
    </source>
</evidence>
<evidence type="ECO:0000313" key="3">
    <source>
        <dbReference type="Proteomes" id="UP001486207"/>
    </source>
</evidence>
<keyword evidence="3" id="KW-1185">Reference proteome</keyword>
<reference evidence="2 3" key="1">
    <citation type="submission" date="2024-06" db="EMBL/GenBank/DDBJ databases">
        <title>The Natural Products Discovery Center: Release of the First 8490 Sequenced Strains for Exploring Actinobacteria Biosynthetic Diversity.</title>
        <authorList>
            <person name="Kalkreuter E."/>
            <person name="Kautsar S.A."/>
            <person name="Yang D."/>
            <person name="Bader C.D."/>
            <person name="Teijaro C.N."/>
            <person name="Fluegel L."/>
            <person name="Davis C.M."/>
            <person name="Simpson J.R."/>
            <person name="Lauterbach L."/>
            <person name="Steele A.D."/>
            <person name="Gui C."/>
            <person name="Meng S."/>
            <person name="Li G."/>
            <person name="Viehrig K."/>
            <person name="Ye F."/>
            <person name="Su P."/>
            <person name="Kiefer A.F."/>
            <person name="Nichols A."/>
            <person name="Cepeda A.J."/>
            <person name="Yan W."/>
            <person name="Fan B."/>
            <person name="Jiang Y."/>
            <person name="Adhikari A."/>
            <person name="Zheng C.-J."/>
            <person name="Schuster L."/>
            <person name="Cowan T.M."/>
            <person name="Smanski M.J."/>
            <person name="Chevrette M.G."/>
            <person name="De Carvalho L.P.S."/>
            <person name="Shen B."/>
        </authorList>
    </citation>
    <scope>NUCLEOTIDE SEQUENCE [LARGE SCALE GENOMIC DNA]</scope>
    <source>
        <strain evidence="2 3">NPDC000155</strain>
    </source>
</reference>
<sequence length="422" mass="45903">MSMPARTAATAAHDALERRAAARALLATPLMNAHQHPDELALVRRHAPALRTVFSRMLGYTLIVESSFARLVKAPLSPDAPSRAVRHGEGPAFGPHTYALFCLACAALLAPGTGEQVLVSSFIEQIRADAAAAGVEVDDSLVQRRRLVAAVGLLIDWGVLTETDGTLAGWSDRKEEALLSIHRPLLAHLLARPLGGVTRAEDVPEQMRPEHDEPRRSLRRKLVENPLVRRDHLSDAERDVLSRERTELTRLLDEHFGLVLEVRAEGALAYSSDSAASDVDFPGPGTVRQAALLLVDMLLGKAPAAWREQSAGLVPELWCSWPTVDAALKDLTSRYISAWSSLYVRDVERLRDDVTALLVSLSLASADATGLRLHPAAARYRPLVRVPSRTRAANRLTEPTAADTAPAALFEDTWTTAREASS</sequence>
<dbReference type="NCBIfam" id="TIGR02678">
    <property type="entry name" value="TIGR02678 family protein"/>
    <property type="match status" value="1"/>
</dbReference>
<proteinExistence type="predicted"/>